<accession>A0ABP5Z8T2</accession>
<sequence>MSVDSTVVRAHQHAAGALKKGATGRRKPADHALGRSRRDLSTKAHLASDGRVRLLPFTVTTGQAGDAPAFERC</sequence>
<evidence type="ECO:0008006" key="4">
    <source>
        <dbReference type="Google" id="ProtNLM"/>
    </source>
</evidence>
<keyword evidence="3" id="KW-1185">Reference proteome</keyword>
<name>A0ABP5Z8T2_9ACTN</name>
<protein>
    <recommendedName>
        <fullName evidence="4">Transposase</fullName>
    </recommendedName>
</protein>
<gene>
    <name evidence="2" type="ORF">GCM10010422_47120</name>
</gene>
<comment type="caution">
    <text evidence="2">The sequence shown here is derived from an EMBL/GenBank/DDBJ whole genome shotgun (WGS) entry which is preliminary data.</text>
</comment>
<evidence type="ECO:0000313" key="3">
    <source>
        <dbReference type="Proteomes" id="UP001501721"/>
    </source>
</evidence>
<organism evidence="2 3">
    <name type="scientific">Streptomyces graminearus</name>
    <dbReference type="NCBI Taxonomy" id="284030"/>
    <lineage>
        <taxon>Bacteria</taxon>
        <taxon>Bacillati</taxon>
        <taxon>Actinomycetota</taxon>
        <taxon>Actinomycetes</taxon>
        <taxon>Kitasatosporales</taxon>
        <taxon>Streptomycetaceae</taxon>
        <taxon>Streptomyces</taxon>
    </lineage>
</organism>
<proteinExistence type="predicted"/>
<evidence type="ECO:0000256" key="1">
    <source>
        <dbReference type="SAM" id="MobiDB-lite"/>
    </source>
</evidence>
<dbReference type="EMBL" id="BAAATL010000023">
    <property type="protein sequence ID" value="GAA2494317.1"/>
    <property type="molecule type" value="Genomic_DNA"/>
</dbReference>
<evidence type="ECO:0000313" key="2">
    <source>
        <dbReference type="EMBL" id="GAA2494317.1"/>
    </source>
</evidence>
<feature type="compositionally biased region" description="Basic and acidic residues" evidence="1">
    <location>
        <begin position="27"/>
        <end position="44"/>
    </location>
</feature>
<reference evidence="3" key="1">
    <citation type="journal article" date="2019" name="Int. J. Syst. Evol. Microbiol.">
        <title>The Global Catalogue of Microorganisms (GCM) 10K type strain sequencing project: providing services to taxonomists for standard genome sequencing and annotation.</title>
        <authorList>
            <consortium name="The Broad Institute Genomics Platform"/>
            <consortium name="The Broad Institute Genome Sequencing Center for Infectious Disease"/>
            <person name="Wu L."/>
            <person name="Ma J."/>
        </authorList>
    </citation>
    <scope>NUCLEOTIDE SEQUENCE [LARGE SCALE GENOMIC DNA]</scope>
    <source>
        <strain evidence="3">JCM 6923</strain>
    </source>
</reference>
<dbReference type="Proteomes" id="UP001501721">
    <property type="component" value="Unassembled WGS sequence"/>
</dbReference>
<feature type="region of interest" description="Disordered" evidence="1">
    <location>
        <begin position="1"/>
        <end position="44"/>
    </location>
</feature>